<keyword evidence="3" id="KW-0804">Transcription</keyword>
<dbReference type="SUPFAM" id="SSF101941">
    <property type="entry name" value="NAC domain"/>
    <property type="match status" value="1"/>
</dbReference>
<evidence type="ECO:0000256" key="3">
    <source>
        <dbReference type="ARBA" id="ARBA00023163"/>
    </source>
</evidence>
<evidence type="ECO:0000256" key="2">
    <source>
        <dbReference type="ARBA" id="ARBA00023125"/>
    </source>
</evidence>
<dbReference type="Pfam" id="PF02365">
    <property type="entry name" value="NAM"/>
    <property type="match status" value="1"/>
</dbReference>
<gene>
    <name evidence="7" type="primary">SWN4A</name>
</gene>
<keyword evidence="4" id="KW-0539">Nucleus</keyword>
<dbReference type="FunFam" id="2.170.150.80:FF:000003">
    <property type="entry name" value="NAC domain-containing protein"/>
    <property type="match status" value="1"/>
</dbReference>
<proteinExistence type="evidence at transcript level"/>
<name>A0A0K1TPW9_PANVG</name>
<dbReference type="InterPro" id="IPR003441">
    <property type="entry name" value="NAC-dom"/>
</dbReference>
<feature type="domain" description="NAC" evidence="6">
    <location>
        <begin position="5"/>
        <end position="159"/>
    </location>
</feature>
<keyword evidence="1" id="KW-0805">Transcription regulation</keyword>
<organism evidence="7">
    <name type="scientific">Panicum virgatum</name>
    <name type="common">Blackwell switchgrass</name>
    <dbReference type="NCBI Taxonomy" id="38727"/>
    <lineage>
        <taxon>Eukaryota</taxon>
        <taxon>Viridiplantae</taxon>
        <taxon>Streptophyta</taxon>
        <taxon>Embryophyta</taxon>
        <taxon>Tracheophyta</taxon>
        <taxon>Spermatophyta</taxon>
        <taxon>Magnoliopsida</taxon>
        <taxon>Liliopsida</taxon>
        <taxon>Poales</taxon>
        <taxon>Poaceae</taxon>
        <taxon>PACMAD clade</taxon>
        <taxon>Panicoideae</taxon>
        <taxon>Panicodae</taxon>
        <taxon>Paniceae</taxon>
        <taxon>Panicinae</taxon>
        <taxon>Panicum</taxon>
        <taxon>Panicum sect. Hiantes</taxon>
    </lineage>
</organism>
<accession>A0A0K1TPW9</accession>
<dbReference type="EMBL" id="KT075085">
    <property type="protein sequence ID" value="AKV89228.1"/>
    <property type="molecule type" value="mRNA"/>
</dbReference>
<dbReference type="PANTHER" id="PTHR31744">
    <property type="entry name" value="PROTEIN CUP-SHAPED COTYLEDON 2-RELATED"/>
    <property type="match status" value="1"/>
</dbReference>
<dbReference type="Gene3D" id="2.170.150.80">
    <property type="entry name" value="NAC domain"/>
    <property type="match status" value="1"/>
</dbReference>
<dbReference type="GO" id="GO:0006355">
    <property type="term" value="P:regulation of DNA-templated transcription"/>
    <property type="evidence" value="ECO:0007669"/>
    <property type="project" value="InterPro"/>
</dbReference>
<reference evidence="7" key="1">
    <citation type="journal article" date="2015" name="PLoS ONE">
        <title>Functional Characterization of NAC and MYB Transcription Factors Involved in Regulation of Biomass Production in Switchgrass (Panicum virgatum).</title>
        <authorList>
            <person name="Zhong R."/>
            <person name="Yuan Y."/>
            <person name="Spiekerman J.J."/>
            <person name="Guley J.T."/>
            <person name="Egbosiuba J.C."/>
            <person name="Ye Z.H."/>
        </authorList>
    </citation>
    <scope>NUCLEOTIDE SEQUENCE</scope>
</reference>
<dbReference type="PANTHER" id="PTHR31744:SF236">
    <property type="entry name" value="NAC DOMAIN-CONTAINING PROTEIN 105"/>
    <property type="match status" value="1"/>
</dbReference>
<evidence type="ECO:0000259" key="6">
    <source>
        <dbReference type="PROSITE" id="PS51005"/>
    </source>
</evidence>
<evidence type="ECO:0000313" key="7">
    <source>
        <dbReference type="EMBL" id="AKV89228.1"/>
    </source>
</evidence>
<dbReference type="PROSITE" id="PS51005">
    <property type="entry name" value="NAC"/>
    <property type="match status" value="1"/>
</dbReference>
<keyword evidence="2" id="KW-0238">DNA-binding</keyword>
<evidence type="ECO:0000256" key="1">
    <source>
        <dbReference type="ARBA" id="ARBA00023015"/>
    </source>
</evidence>
<sequence>MESCVPPGFRFHPTDEELVGYYLRKKVASQKIDLDVIRDVDLYRIEPWDLQEHCKIGYEEQSDWYFFSYKDRKYPTGTRTNRATLTGFWKATGRDKAVRDSKHGHGGGLIGMRKTLVFYTGRAPNGRKTDWIMHEYRLETDENAAPQEEGWVVCRAFKKRAMHPPRGVAGAWDPSYPYYHDPVLAGAARFKQESPELDGGGAAAASAASCALLHYSSRLAELPQLESPPPLPNQEMSRHRASAADGEGDPAAATDWRALDRFVASQLIPPDEDHAAAAGQGLQQQQEYYCGKAPPLGAAAHAVDNSDQDATDMVALLLLDGAARHEEAGLLGSVADPACPHRNAARFAGQQEP</sequence>
<feature type="region of interest" description="Disordered" evidence="5">
    <location>
        <begin position="333"/>
        <end position="353"/>
    </location>
</feature>
<dbReference type="AlphaFoldDB" id="A0A0K1TPW9"/>
<dbReference type="InterPro" id="IPR036093">
    <property type="entry name" value="NAC_dom_sf"/>
</dbReference>
<evidence type="ECO:0000256" key="4">
    <source>
        <dbReference type="ARBA" id="ARBA00023242"/>
    </source>
</evidence>
<protein>
    <submittedName>
        <fullName evidence="7">Secondary wall NAC master switch</fullName>
    </submittedName>
</protein>
<dbReference type="GO" id="GO:0003677">
    <property type="term" value="F:DNA binding"/>
    <property type="evidence" value="ECO:0007669"/>
    <property type="project" value="UniProtKB-KW"/>
</dbReference>
<feature type="region of interest" description="Disordered" evidence="5">
    <location>
        <begin position="223"/>
        <end position="251"/>
    </location>
</feature>
<evidence type="ECO:0000256" key="5">
    <source>
        <dbReference type="SAM" id="MobiDB-lite"/>
    </source>
</evidence>